<evidence type="ECO:0000313" key="3">
    <source>
        <dbReference type="Proteomes" id="UP000078383"/>
    </source>
</evidence>
<dbReference type="Pfam" id="PF05437">
    <property type="entry name" value="AzlD"/>
    <property type="match status" value="1"/>
</dbReference>
<dbReference type="OrthoDB" id="9811308at2"/>
<organism evidence="2 3">
    <name type="scientific">[Ruminococcus] torques</name>
    <dbReference type="NCBI Taxonomy" id="33039"/>
    <lineage>
        <taxon>Bacteria</taxon>
        <taxon>Bacillati</taxon>
        <taxon>Bacillota</taxon>
        <taxon>Clostridia</taxon>
        <taxon>Lachnospirales</taxon>
        <taxon>Lachnospiraceae</taxon>
        <taxon>Mediterraneibacter</taxon>
    </lineage>
</organism>
<feature type="transmembrane region" description="Helical" evidence="1">
    <location>
        <begin position="6"/>
        <end position="27"/>
    </location>
</feature>
<keyword evidence="1" id="KW-0812">Transmembrane</keyword>
<sequence>MTHNIYIYILIMGGISYLIRVLPMTLIRKPLKNQFLQSFLYYVPYVTLAVMTFPAILHATQSPISGVLALVVGVVAAWCGAGLLPVAVLCCAVVFIAELFL</sequence>
<dbReference type="AlphaFoldDB" id="A0A175A8A9"/>
<name>A0A175A8A9_9FIRM</name>
<evidence type="ECO:0000256" key="1">
    <source>
        <dbReference type="SAM" id="Phobius"/>
    </source>
</evidence>
<reference evidence="2 3" key="1">
    <citation type="submission" date="2015-09" db="EMBL/GenBank/DDBJ databases">
        <authorList>
            <consortium name="Pathogen Informatics"/>
        </authorList>
    </citation>
    <scope>NUCLEOTIDE SEQUENCE [LARGE SCALE GENOMIC DNA]</scope>
    <source>
        <strain evidence="2 3">2789STDY5834889</strain>
    </source>
</reference>
<accession>A0A175A8A9</accession>
<dbReference type="RefSeq" id="WP_015529925.1">
    <property type="nucleotide sequence ID" value="NZ_CACRUQ010000003.1"/>
</dbReference>
<feature type="transmembrane region" description="Helical" evidence="1">
    <location>
        <begin position="39"/>
        <end position="58"/>
    </location>
</feature>
<feature type="transmembrane region" description="Helical" evidence="1">
    <location>
        <begin position="64"/>
        <end position="97"/>
    </location>
</feature>
<dbReference type="Proteomes" id="UP000078383">
    <property type="component" value="Unassembled WGS sequence"/>
</dbReference>
<keyword evidence="1" id="KW-1133">Transmembrane helix</keyword>
<protein>
    <submittedName>
        <fullName evidence="2">Predicted membrane protein</fullName>
    </submittedName>
</protein>
<keyword evidence="1" id="KW-0472">Membrane</keyword>
<dbReference type="InterPro" id="IPR008407">
    <property type="entry name" value="Brnchd-chn_aa_trnsp_AzlD"/>
</dbReference>
<proteinExistence type="predicted"/>
<gene>
    <name evidence="2" type="ORF">ERS852502_02440</name>
</gene>
<evidence type="ECO:0000313" key="2">
    <source>
        <dbReference type="EMBL" id="CUQ91560.1"/>
    </source>
</evidence>
<dbReference type="EMBL" id="CZBX01000012">
    <property type="protein sequence ID" value="CUQ91560.1"/>
    <property type="molecule type" value="Genomic_DNA"/>
</dbReference>